<dbReference type="Pfam" id="PF04430">
    <property type="entry name" value="DUF498"/>
    <property type="match status" value="1"/>
</dbReference>
<dbReference type="PANTHER" id="PTHR21192">
    <property type="entry name" value="NUCLEAR PROTEIN E3-3"/>
    <property type="match status" value="1"/>
</dbReference>
<proteinExistence type="predicted"/>
<dbReference type="Gene3D" id="3.40.1230.10">
    <property type="entry name" value="MTH938-like"/>
    <property type="match status" value="1"/>
</dbReference>
<reference evidence="1 2" key="1">
    <citation type="submission" date="2016-10" db="EMBL/GenBank/DDBJ databases">
        <authorList>
            <person name="de Groot N.N."/>
        </authorList>
    </citation>
    <scope>NUCLEOTIDE SEQUENCE [LARGE SCALE GENOMIC DNA]</scope>
    <source>
        <strain evidence="1">1</strain>
    </source>
</reference>
<dbReference type="InterPro" id="IPR007523">
    <property type="entry name" value="NDUFAF3/AAMDC"/>
</dbReference>
<dbReference type="SUPFAM" id="SSF64076">
    <property type="entry name" value="MTH938-like"/>
    <property type="match status" value="1"/>
</dbReference>
<name>A0A1G5SI95_9PROT</name>
<dbReference type="InterPro" id="IPR036748">
    <property type="entry name" value="MTH938-like_sf"/>
</dbReference>
<dbReference type="PANTHER" id="PTHR21192:SF2">
    <property type="entry name" value="NADH DEHYDROGENASE [UBIQUINONE] 1 ALPHA SUBCOMPLEX ASSEMBLY FACTOR 3"/>
    <property type="match status" value="1"/>
</dbReference>
<evidence type="ECO:0000313" key="2">
    <source>
        <dbReference type="Proteomes" id="UP000198729"/>
    </source>
</evidence>
<dbReference type="AlphaFoldDB" id="A0A1G5SI95"/>
<dbReference type="EMBL" id="FMWO01000071">
    <property type="protein sequence ID" value="SCZ86590.1"/>
    <property type="molecule type" value="Genomic_DNA"/>
</dbReference>
<protein>
    <recommendedName>
        <fullName evidence="3">Xcc1710-like domain-containing protein</fullName>
    </recommendedName>
</protein>
<organism evidence="1 2">
    <name type="scientific">Nitrosomonas mobilis</name>
    <dbReference type="NCBI Taxonomy" id="51642"/>
    <lineage>
        <taxon>Bacteria</taxon>
        <taxon>Pseudomonadati</taxon>
        <taxon>Pseudomonadota</taxon>
        <taxon>Betaproteobacteria</taxon>
        <taxon>Nitrosomonadales</taxon>
        <taxon>Nitrosomonadaceae</taxon>
        <taxon>Nitrosomonas</taxon>
    </lineage>
</organism>
<dbReference type="STRING" id="51642.NSMM_610004"/>
<dbReference type="RefSeq" id="WP_090287717.1">
    <property type="nucleotide sequence ID" value="NZ_FMWO01000071.1"/>
</dbReference>
<keyword evidence="2" id="KW-1185">Reference proteome</keyword>
<dbReference type="OrthoDB" id="9800373at2"/>
<evidence type="ECO:0000313" key="1">
    <source>
        <dbReference type="EMBL" id="SCZ86590.1"/>
    </source>
</evidence>
<dbReference type="CDD" id="cd05560">
    <property type="entry name" value="Xcc1710_like"/>
    <property type="match status" value="1"/>
</dbReference>
<accession>A0A1G5SI95</accession>
<gene>
    <name evidence="1" type="ORF">NSMM_610004</name>
</gene>
<sequence>MKLHLTDFSDLNAFTGYGPGYVEVNRMQYTCNLIVLPDQIIQNWPVRNFDQLTIQHLEDLLSMRPEIILIGTGTTFKFPDRPLLKDIAARAISLEVMDTQATCRTYNILSTEGRRVAAAMFVEITSG</sequence>
<evidence type="ECO:0008006" key="3">
    <source>
        <dbReference type="Google" id="ProtNLM"/>
    </source>
</evidence>
<dbReference type="Proteomes" id="UP000198729">
    <property type="component" value="Unassembled WGS sequence"/>
</dbReference>